<protein>
    <recommendedName>
        <fullName evidence="3 8">Dihydrofolate reductase</fullName>
        <ecNumber evidence="3 8">1.5.1.3</ecNumber>
    </recommendedName>
</protein>
<comment type="pathway">
    <text evidence="1 8">Cofactor biosynthesis; tetrahydrofolate biosynthesis; 5,6,7,8-tetrahydrofolate from 7,8-dihydrofolate: step 1/1.</text>
</comment>
<comment type="similarity">
    <text evidence="2 8">Belongs to the dihydrofolate reductase family.</text>
</comment>
<evidence type="ECO:0000256" key="7">
    <source>
        <dbReference type="ARBA" id="ARBA00025067"/>
    </source>
</evidence>
<evidence type="ECO:0000256" key="4">
    <source>
        <dbReference type="ARBA" id="ARBA00022563"/>
    </source>
</evidence>
<dbReference type="PROSITE" id="PS51330">
    <property type="entry name" value="DHFR_2"/>
    <property type="match status" value="1"/>
</dbReference>
<dbReference type="EC" id="1.5.1.3" evidence="3 8"/>
<dbReference type="InterPro" id="IPR012259">
    <property type="entry name" value="DHFR"/>
</dbReference>
<name>A0ABY4SE66_AQUTE</name>
<evidence type="ECO:0000256" key="8">
    <source>
        <dbReference type="PIRNR" id="PIRNR000194"/>
    </source>
</evidence>
<dbReference type="InterPro" id="IPR001796">
    <property type="entry name" value="DHFR_dom"/>
</dbReference>
<dbReference type="InterPro" id="IPR024072">
    <property type="entry name" value="DHFR-like_dom_sf"/>
</dbReference>
<evidence type="ECO:0000256" key="2">
    <source>
        <dbReference type="ARBA" id="ARBA00009539"/>
    </source>
</evidence>
<evidence type="ECO:0000256" key="5">
    <source>
        <dbReference type="ARBA" id="ARBA00022857"/>
    </source>
</evidence>
<keyword evidence="4 8" id="KW-0554">One-carbon metabolism</keyword>
<feature type="domain" description="DHFR" evidence="9">
    <location>
        <begin position="5"/>
        <end position="165"/>
    </location>
</feature>
<reference evidence="10" key="1">
    <citation type="submission" date="2022-05" db="EMBL/GenBank/DDBJ databases">
        <title>An RpoN-dependent PEP-CTERM gene is involved in floc formation of an Aquincola tertiaricarbonis strain.</title>
        <authorList>
            <person name="Qiu D."/>
            <person name="Xia M."/>
        </authorList>
    </citation>
    <scope>NUCLEOTIDE SEQUENCE</scope>
    <source>
        <strain evidence="10">RN12</strain>
    </source>
</reference>
<keyword evidence="11" id="KW-1185">Reference proteome</keyword>
<evidence type="ECO:0000256" key="3">
    <source>
        <dbReference type="ARBA" id="ARBA00012856"/>
    </source>
</evidence>
<evidence type="ECO:0000259" key="9">
    <source>
        <dbReference type="PROSITE" id="PS51330"/>
    </source>
</evidence>
<proteinExistence type="inferred from homology"/>
<sequence length="168" mass="18583">MARPRIALIAAVARNGIIGRDGTMPWHLPEDFAHFRKTTMGCPVIMGRRTWDSLPPRFRPLPGRRNLVVTRQADWQAEGAVRCGSLAEAITAAQPADQLFVIGGAQLYAQALLVADELVLTELDHDFEGDTRFPRFDGAFVPVAREEHQSAAPEGLRYAFVTYRRAGA</sequence>
<keyword evidence="5 8" id="KW-0521">NADP</keyword>
<organism evidence="10 11">
    <name type="scientific">Aquincola tertiaricarbonis</name>
    <dbReference type="NCBI Taxonomy" id="391953"/>
    <lineage>
        <taxon>Bacteria</taxon>
        <taxon>Pseudomonadati</taxon>
        <taxon>Pseudomonadota</taxon>
        <taxon>Betaproteobacteria</taxon>
        <taxon>Burkholderiales</taxon>
        <taxon>Sphaerotilaceae</taxon>
        <taxon>Aquincola</taxon>
    </lineage>
</organism>
<dbReference type="PRINTS" id="PR00070">
    <property type="entry name" value="DHFR"/>
</dbReference>
<dbReference type="EMBL" id="CP097636">
    <property type="protein sequence ID" value="URI11611.1"/>
    <property type="molecule type" value="Genomic_DNA"/>
</dbReference>
<dbReference type="Gene3D" id="3.40.430.10">
    <property type="entry name" value="Dihydrofolate Reductase, subunit A"/>
    <property type="match status" value="1"/>
</dbReference>
<comment type="function">
    <text evidence="7 8">Key enzyme in folate metabolism. Catalyzes an essential reaction for de novo glycine and purine synthesis, and for DNA precursor synthesis.</text>
</comment>
<evidence type="ECO:0000313" key="11">
    <source>
        <dbReference type="Proteomes" id="UP001056201"/>
    </source>
</evidence>
<dbReference type="PIRSF" id="PIRSF000194">
    <property type="entry name" value="DHFR"/>
    <property type="match status" value="1"/>
</dbReference>
<dbReference type="CDD" id="cd00209">
    <property type="entry name" value="DHFR"/>
    <property type="match status" value="1"/>
</dbReference>
<dbReference type="RefSeq" id="WP_250199805.1">
    <property type="nucleotide sequence ID" value="NZ_CP097636.1"/>
</dbReference>
<evidence type="ECO:0000256" key="1">
    <source>
        <dbReference type="ARBA" id="ARBA00004903"/>
    </source>
</evidence>
<dbReference type="PANTHER" id="PTHR48069">
    <property type="entry name" value="DIHYDROFOLATE REDUCTASE"/>
    <property type="match status" value="1"/>
</dbReference>
<gene>
    <name evidence="10" type="ORF">MW290_21980</name>
</gene>
<dbReference type="PANTHER" id="PTHR48069:SF3">
    <property type="entry name" value="DIHYDROFOLATE REDUCTASE"/>
    <property type="match status" value="1"/>
</dbReference>
<dbReference type="SUPFAM" id="SSF53597">
    <property type="entry name" value="Dihydrofolate reductase-like"/>
    <property type="match status" value="1"/>
</dbReference>
<dbReference type="Proteomes" id="UP001056201">
    <property type="component" value="Chromosome 2"/>
</dbReference>
<accession>A0ABY4SE66</accession>
<evidence type="ECO:0000313" key="10">
    <source>
        <dbReference type="EMBL" id="URI11611.1"/>
    </source>
</evidence>
<dbReference type="Pfam" id="PF00186">
    <property type="entry name" value="DHFR_1"/>
    <property type="match status" value="1"/>
</dbReference>
<comment type="catalytic activity">
    <reaction evidence="8">
        <text>(6S)-5,6,7,8-tetrahydrofolate + NADP(+) = 7,8-dihydrofolate + NADPH + H(+)</text>
        <dbReference type="Rhea" id="RHEA:15009"/>
        <dbReference type="ChEBI" id="CHEBI:15378"/>
        <dbReference type="ChEBI" id="CHEBI:57451"/>
        <dbReference type="ChEBI" id="CHEBI:57453"/>
        <dbReference type="ChEBI" id="CHEBI:57783"/>
        <dbReference type="ChEBI" id="CHEBI:58349"/>
        <dbReference type="EC" id="1.5.1.3"/>
    </reaction>
</comment>
<evidence type="ECO:0000256" key="6">
    <source>
        <dbReference type="ARBA" id="ARBA00023002"/>
    </source>
</evidence>
<keyword evidence="6 8" id="KW-0560">Oxidoreductase</keyword>